<dbReference type="EMBL" id="NCKW01006857">
    <property type="protein sequence ID" value="POM70665.1"/>
    <property type="molecule type" value="Genomic_DNA"/>
</dbReference>
<dbReference type="Proteomes" id="UP000237271">
    <property type="component" value="Unassembled WGS sequence"/>
</dbReference>
<gene>
    <name evidence="1" type="ORF">PHPALM_12862</name>
</gene>
<organism evidence="1 2">
    <name type="scientific">Phytophthora palmivora</name>
    <dbReference type="NCBI Taxonomy" id="4796"/>
    <lineage>
        <taxon>Eukaryota</taxon>
        <taxon>Sar</taxon>
        <taxon>Stramenopiles</taxon>
        <taxon>Oomycota</taxon>
        <taxon>Peronosporomycetes</taxon>
        <taxon>Peronosporales</taxon>
        <taxon>Peronosporaceae</taxon>
        <taxon>Phytophthora</taxon>
    </lineage>
</organism>
<evidence type="ECO:0000313" key="2">
    <source>
        <dbReference type="Proteomes" id="UP000237271"/>
    </source>
</evidence>
<reference evidence="1 2" key="1">
    <citation type="journal article" date="2017" name="Genome Biol. Evol.">
        <title>Phytophthora megakarya and P. palmivora, closely related causal agents of cacao black pod rot, underwent increases in genome sizes and gene numbers by different mechanisms.</title>
        <authorList>
            <person name="Ali S.S."/>
            <person name="Shao J."/>
            <person name="Lary D.J."/>
            <person name="Kronmiller B."/>
            <person name="Shen D."/>
            <person name="Strem M.D."/>
            <person name="Amoako-Attah I."/>
            <person name="Akrofi A.Y."/>
            <person name="Begoude B.A."/>
            <person name="Ten Hoopen G.M."/>
            <person name="Coulibaly K."/>
            <person name="Kebe B.I."/>
            <person name="Melnick R.L."/>
            <person name="Guiltinan M.J."/>
            <person name="Tyler B.M."/>
            <person name="Meinhardt L.W."/>
            <person name="Bailey B.A."/>
        </authorList>
    </citation>
    <scope>NUCLEOTIDE SEQUENCE [LARGE SCALE GENOMIC DNA]</scope>
    <source>
        <strain evidence="2">sbr112.9</strain>
    </source>
</reference>
<evidence type="ECO:0000313" key="1">
    <source>
        <dbReference type="EMBL" id="POM70665.1"/>
    </source>
</evidence>
<comment type="caution">
    <text evidence="1">The sequence shown here is derived from an EMBL/GenBank/DDBJ whole genome shotgun (WGS) entry which is preliminary data.</text>
</comment>
<protein>
    <submittedName>
        <fullName evidence="1">Uncharacterized protein</fullName>
    </submittedName>
</protein>
<dbReference type="AlphaFoldDB" id="A0A2P4XYM7"/>
<accession>A0A2P4XYM7</accession>
<proteinExistence type="predicted"/>
<sequence>MILPPISRLGTTTGKFFYEVGGLPNSDITSVPRSHNHESFCEELKLTESELIPEKFGDFSENCCAPMAGTKAIKVEGYGMTIILEALDASKVTDPDVLVLVEKLIKVVDKPKRIVKYLQETTGKRVILRDVHILVRRLKSKVRGSDTVGVRKLYYASSAEIEITQLPCSPSISI</sequence>
<name>A0A2P4XYM7_9STRA</name>
<keyword evidence="2" id="KW-1185">Reference proteome</keyword>